<evidence type="ECO:0000259" key="11">
    <source>
        <dbReference type="PROSITE" id="PS50011"/>
    </source>
</evidence>
<feature type="transmembrane region" description="Helical" evidence="10">
    <location>
        <begin position="361"/>
        <end position="382"/>
    </location>
</feature>
<feature type="binding site" evidence="9">
    <location>
        <position position="503"/>
    </location>
    <ligand>
        <name>ATP</name>
        <dbReference type="ChEBI" id="CHEBI:30616"/>
    </ligand>
</feature>
<dbReference type="EMBL" id="JANQDL010000073">
    <property type="protein sequence ID" value="MDH6064174.1"/>
    <property type="molecule type" value="Genomic_DNA"/>
</dbReference>
<organism evidence="12 13">
    <name type="scientific">Umezakia ovalisporum FSS-62</name>
    <dbReference type="NCBI Taxonomy" id="2971776"/>
    <lineage>
        <taxon>Bacteria</taxon>
        <taxon>Bacillati</taxon>
        <taxon>Cyanobacteriota</taxon>
        <taxon>Cyanophyceae</taxon>
        <taxon>Nostocales</taxon>
        <taxon>Nodulariaceae</taxon>
        <taxon>Umezakia</taxon>
    </lineage>
</organism>
<dbReference type="GO" id="GO:0005524">
    <property type="term" value="F:ATP binding"/>
    <property type="evidence" value="ECO:0007669"/>
    <property type="project" value="UniProtKB-UniRule"/>
</dbReference>
<keyword evidence="6 9" id="KW-0067">ATP-binding</keyword>
<feature type="transmembrane region" description="Helical" evidence="10">
    <location>
        <begin position="28"/>
        <end position="46"/>
    </location>
</feature>
<keyword evidence="4 9" id="KW-0547">Nucleotide-binding</keyword>
<dbReference type="PANTHER" id="PTHR24363:SF0">
    <property type="entry name" value="SERINE_THREONINE KINASE LIKE DOMAIN CONTAINING 1"/>
    <property type="match status" value="1"/>
</dbReference>
<reference evidence="12 13" key="1">
    <citation type="journal article" date="2023" name="J. Phycol.">
        <title>Chrysosporum ovalisporum is synonymous with the true-branching cyanobacterium Umezakia natans (Nostocales/Aphanizomenonaceae).</title>
        <authorList>
            <person name="McGregor G.B."/>
            <person name="Sendall B.C."/>
            <person name="Niiyama Y."/>
            <person name="Tuji A."/>
            <person name="Willis A."/>
        </authorList>
    </citation>
    <scope>NUCLEOTIDE SEQUENCE [LARGE SCALE GENOMIC DNA]</scope>
    <source>
        <strain evidence="12 13">FSS-62</strain>
    </source>
</reference>
<keyword evidence="3" id="KW-0808">Transferase</keyword>
<dbReference type="EC" id="2.7.11.1" evidence="1"/>
<dbReference type="PANTHER" id="PTHR24363">
    <property type="entry name" value="SERINE/THREONINE PROTEIN KINASE"/>
    <property type="match status" value="1"/>
</dbReference>
<comment type="caution">
    <text evidence="12">The sequence shown here is derived from an EMBL/GenBank/DDBJ whole genome shotgun (WGS) entry which is preliminary data.</text>
</comment>
<evidence type="ECO:0000256" key="10">
    <source>
        <dbReference type="SAM" id="Phobius"/>
    </source>
</evidence>
<dbReference type="GeneID" id="83684425"/>
<dbReference type="InterPro" id="IPR007890">
    <property type="entry name" value="CHASE2"/>
</dbReference>
<gene>
    <name evidence="12" type="ORF">NWP23_10435</name>
</gene>
<keyword evidence="2" id="KW-0723">Serine/threonine-protein kinase</keyword>
<evidence type="ECO:0000313" key="12">
    <source>
        <dbReference type="EMBL" id="MDH6064174.1"/>
    </source>
</evidence>
<evidence type="ECO:0000256" key="2">
    <source>
        <dbReference type="ARBA" id="ARBA00022527"/>
    </source>
</evidence>
<evidence type="ECO:0000256" key="4">
    <source>
        <dbReference type="ARBA" id="ARBA00022741"/>
    </source>
</evidence>
<dbReference type="SMART" id="SM00220">
    <property type="entry name" value="S_TKc"/>
    <property type="match status" value="1"/>
</dbReference>
<dbReference type="SUPFAM" id="SSF56112">
    <property type="entry name" value="Protein kinase-like (PK-like)"/>
    <property type="match status" value="1"/>
</dbReference>
<comment type="catalytic activity">
    <reaction evidence="8">
        <text>L-seryl-[protein] + ATP = O-phospho-L-seryl-[protein] + ADP + H(+)</text>
        <dbReference type="Rhea" id="RHEA:17989"/>
        <dbReference type="Rhea" id="RHEA-COMP:9863"/>
        <dbReference type="Rhea" id="RHEA-COMP:11604"/>
        <dbReference type="ChEBI" id="CHEBI:15378"/>
        <dbReference type="ChEBI" id="CHEBI:29999"/>
        <dbReference type="ChEBI" id="CHEBI:30616"/>
        <dbReference type="ChEBI" id="CHEBI:83421"/>
        <dbReference type="ChEBI" id="CHEBI:456216"/>
        <dbReference type="EC" id="2.7.11.1"/>
    </reaction>
</comment>
<dbReference type="CDD" id="cd14014">
    <property type="entry name" value="STKc_PknB_like"/>
    <property type="match status" value="1"/>
</dbReference>
<accession>A0AA43GYH5</accession>
<keyword evidence="10" id="KW-1133">Transmembrane helix</keyword>
<dbReference type="Pfam" id="PF05226">
    <property type="entry name" value="CHASE2"/>
    <property type="match status" value="1"/>
</dbReference>
<dbReference type="Pfam" id="PF00069">
    <property type="entry name" value="Pkinase"/>
    <property type="match status" value="1"/>
</dbReference>
<evidence type="ECO:0000256" key="8">
    <source>
        <dbReference type="ARBA" id="ARBA00048679"/>
    </source>
</evidence>
<evidence type="ECO:0000256" key="3">
    <source>
        <dbReference type="ARBA" id="ARBA00022679"/>
    </source>
</evidence>
<keyword evidence="10" id="KW-0472">Membrane</keyword>
<comment type="catalytic activity">
    <reaction evidence="7">
        <text>L-threonyl-[protein] + ATP = O-phospho-L-threonyl-[protein] + ADP + H(+)</text>
        <dbReference type="Rhea" id="RHEA:46608"/>
        <dbReference type="Rhea" id="RHEA-COMP:11060"/>
        <dbReference type="Rhea" id="RHEA-COMP:11605"/>
        <dbReference type="ChEBI" id="CHEBI:15378"/>
        <dbReference type="ChEBI" id="CHEBI:30013"/>
        <dbReference type="ChEBI" id="CHEBI:30616"/>
        <dbReference type="ChEBI" id="CHEBI:61977"/>
        <dbReference type="ChEBI" id="CHEBI:456216"/>
        <dbReference type="EC" id="2.7.11.1"/>
    </reaction>
</comment>
<dbReference type="RefSeq" id="WP_280688536.1">
    <property type="nucleotide sequence ID" value="NZ_JANQDL010000073.1"/>
</dbReference>
<evidence type="ECO:0000256" key="5">
    <source>
        <dbReference type="ARBA" id="ARBA00022777"/>
    </source>
</evidence>
<protein>
    <recommendedName>
        <fullName evidence="1">non-specific serine/threonine protein kinase</fullName>
        <ecNumber evidence="1">2.7.11.1</ecNumber>
    </recommendedName>
</protein>
<evidence type="ECO:0000256" key="9">
    <source>
        <dbReference type="PROSITE-ProRule" id="PRU10141"/>
    </source>
</evidence>
<sequence>MINGILEKLLAPFAKDKTYRDSSHRNHWLQSILVISLGVTAFLWGVRELKWFQSWELKAYDQMVRSRPVEAPDPRILLVTITEEDIAQHKWPLSDATVNQLLLKLTSHQPRVIGLHLNRPHQNNLANNLHSATKIITTCLFSSIGRSEIPPPPNFPEDHLGFQDLIPDYQEDQIIRRSLLFAQSTDSQCTTPFSFAGRLAVHYLEKLGFSIDFSHQYNFSIGKTLFSTLKANSGGYKRLDAAGYQILLNYRHSEYLAQQVTLTQVLNNQLDANLVKDKLVIIGTTAPSVSPGFPTPYSAAPQQPSRTPSVLINAHIVSQIISTVLDGRPLIWYWSEEAEILWLLGWSIIGSIAGWQLRHPLFLFAVGGTTLAALVLICTVVFSQAGWIPLIPPAIGLITSGLSTTMYTNYQNHRRTKTILLQIQQQQEIIEQLNIILKDTTTTAIQDLHTHSTSTPIVPENNTGDLLLGGRYQISKVLGAGGFGRTYLAQDTQRPGNPICVVKQLMPARQDTKFLEIARRLFNTEAEILEILGKHPQIPELLAYFEDKKEFYLVQQYIAGHTLHEELPPVQIVQNEAFVIDMLKGVLEVLAFLHQHRIIHRDIKPTNIIRRAEDNRLVLIDFGAVKLMQPQNSNKTELATVAIGTQGYTPPEQFAGHPRLSSDIYALGILAIQAITGIPPQQLKSDPHTGNIVWRESAKVNDKLAEILDKMVRYHFSDRYQTAADVIQDLNHLSDSTSPASVGLS</sequence>
<dbReference type="PROSITE" id="PS50011">
    <property type="entry name" value="PROTEIN_KINASE_DOM"/>
    <property type="match status" value="1"/>
</dbReference>
<dbReference type="InterPro" id="IPR000719">
    <property type="entry name" value="Prot_kinase_dom"/>
</dbReference>
<feature type="domain" description="Protein kinase" evidence="11">
    <location>
        <begin position="472"/>
        <end position="731"/>
    </location>
</feature>
<keyword evidence="5 12" id="KW-0418">Kinase</keyword>
<evidence type="ECO:0000256" key="6">
    <source>
        <dbReference type="ARBA" id="ARBA00022840"/>
    </source>
</evidence>
<dbReference type="PROSITE" id="PS00107">
    <property type="entry name" value="PROTEIN_KINASE_ATP"/>
    <property type="match status" value="1"/>
</dbReference>
<dbReference type="Gene3D" id="1.10.510.10">
    <property type="entry name" value="Transferase(Phosphotransferase) domain 1"/>
    <property type="match status" value="1"/>
</dbReference>
<name>A0AA43GYH5_9CYAN</name>
<dbReference type="InterPro" id="IPR017441">
    <property type="entry name" value="Protein_kinase_ATP_BS"/>
</dbReference>
<keyword evidence="10" id="KW-0812">Transmembrane</keyword>
<feature type="transmembrane region" description="Helical" evidence="10">
    <location>
        <begin position="388"/>
        <end position="407"/>
    </location>
</feature>
<dbReference type="Proteomes" id="UP001159370">
    <property type="component" value="Unassembled WGS sequence"/>
</dbReference>
<proteinExistence type="predicted"/>
<dbReference type="InterPro" id="IPR011009">
    <property type="entry name" value="Kinase-like_dom_sf"/>
</dbReference>
<evidence type="ECO:0000313" key="13">
    <source>
        <dbReference type="Proteomes" id="UP001159370"/>
    </source>
</evidence>
<dbReference type="AlphaFoldDB" id="A0AA43GYH5"/>
<dbReference type="SMART" id="SM01080">
    <property type="entry name" value="CHASE2"/>
    <property type="match status" value="1"/>
</dbReference>
<dbReference type="Gene3D" id="3.30.200.20">
    <property type="entry name" value="Phosphorylase Kinase, domain 1"/>
    <property type="match status" value="1"/>
</dbReference>
<dbReference type="GO" id="GO:0004674">
    <property type="term" value="F:protein serine/threonine kinase activity"/>
    <property type="evidence" value="ECO:0007669"/>
    <property type="project" value="UniProtKB-KW"/>
</dbReference>
<evidence type="ECO:0000256" key="7">
    <source>
        <dbReference type="ARBA" id="ARBA00047899"/>
    </source>
</evidence>
<evidence type="ECO:0000256" key="1">
    <source>
        <dbReference type="ARBA" id="ARBA00012513"/>
    </source>
</evidence>